<dbReference type="InterPro" id="IPR022016">
    <property type="entry name" value="DUF3597"/>
</dbReference>
<proteinExistence type="predicted"/>
<accession>S6B611</accession>
<dbReference type="EC" id="3.5.1.28" evidence="2"/>
<dbReference type="Gene3D" id="3.40.80.10">
    <property type="entry name" value="Peptidoglycan recognition protein-like"/>
    <property type="match status" value="1"/>
</dbReference>
<evidence type="ECO:0000256" key="3">
    <source>
        <dbReference type="ARBA" id="ARBA00022529"/>
    </source>
</evidence>
<evidence type="ECO:0000256" key="4">
    <source>
        <dbReference type="ARBA" id="ARBA00022638"/>
    </source>
</evidence>
<protein>
    <recommendedName>
        <fullName evidence="2">N-acetylmuramoyl-L-alanine amidase</fullName>
        <ecNumber evidence="2">3.5.1.28</ecNumber>
    </recommendedName>
</protein>
<feature type="compositionally biased region" description="Low complexity" evidence="9">
    <location>
        <begin position="169"/>
        <end position="186"/>
    </location>
</feature>
<evidence type="ECO:0000256" key="7">
    <source>
        <dbReference type="ARBA" id="ARBA00023287"/>
    </source>
</evidence>
<evidence type="ECO:0000256" key="2">
    <source>
        <dbReference type="ARBA" id="ARBA00011901"/>
    </source>
</evidence>
<evidence type="ECO:0000256" key="9">
    <source>
        <dbReference type="SAM" id="MobiDB-lite"/>
    </source>
</evidence>
<dbReference type="GO" id="GO:0071555">
    <property type="term" value="P:cell wall organization"/>
    <property type="evidence" value="ECO:0007669"/>
    <property type="project" value="UniProtKB-KW"/>
</dbReference>
<dbReference type="CDD" id="cd06583">
    <property type="entry name" value="PGRP"/>
    <property type="match status" value="1"/>
</dbReference>
<keyword evidence="12" id="KW-1185">Reference proteome</keyword>
<dbReference type="GO" id="GO:0030420">
    <property type="term" value="P:establishment of competence for transformation"/>
    <property type="evidence" value="ECO:0007669"/>
    <property type="project" value="UniProtKB-KW"/>
</dbReference>
<keyword evidence="7" id="KW-0178">Competence</keyword>
<dbReference type="InterPro" id="IPR051206">
    <property type="entry name" value="NAMLAA_amidase_2"/>
</dbReference>
<feature type="domain" description="N-acetylmuramoyl-L-alanine amidase" evidence="10">
    <location>
        <begin position="14"/>
        <end position="141"/>
    </location>
</feature>
<reference evidence="11 12" key="1">
    <citation type="submission" date="2013-02" db="EMBL/GenBank/DDBJ databases">
        <title>phiNIT1 genome sequensing.</title>
        <authorList>
            <person name="Ozaki T."/>
            <person name="Kaneko J."/>
        </authorList>
    </citation>
    <scope>NUCLEOTIDE SEQUENCE [LARGE SCALE GENOMIC DNA]</scope>
    <source>
        <strain evidence="11">PhiNIT1</strain>
    </source>
</reference>
<name>S6B611_9CAUD</name>
<gene>
    <name evidence="11" type="primary">orf368</name>
</gene>
<organism evidence="11 12">
    <name type="scientific">Bacillus phage phiNIT1</name>
    <dbReference type="NCBI Taxonomy" id="207656"/>
    <lineage>
        <taxon>Viruses</taxon>
        <taxon>Duplodnaviria</taxon>
        <taxon>Heunggongvirae</taxon>
        <taxon>Uroviricota</taxon>
        <taxon>Caudoviricetes</taxon>
        <taxon>Herelleviridae</taxon>
        <taxon>Bastillevirinae</taxon>
        <taxon>Nitunavirus</taxon>
        <taxon>Nitunavirus NIT1</taxon>
    </lineage>
</organism>
<dbReference type="InterPro" id="IPR036505">
    <property type="entry name" value="Amidase/PGRP_sf"/>
</dbReference>
<dbReference type="GO" id="GO:0030435">
    <property type="term" value="P:sporulation resulting in formation of a cellular spore"/>
    <property type="evidence" value="ECO:0007669"/>
    <property type="project" value="UniProtKB-KW"/>
</dbReference>
<dbReference type="GO" id="GO:0009254">
    <property type="term" value="P:peptidoglycan turnover"/>
    <property type="evidence" value="ECO:0007669"/>
    <property type="project" value="TreeGrafter"/>
</dbReference>
<dbReference type="RefSeq" id="YP_008318305.1">
    <property type="nucleotide sequence ID" value="NC_021856.1"/>
</dbReference>
<keyword evidence="4" id="KW-0081">Bacteriolytic enzyme</keyword>
<dbReference type="SMART" id="SM00644">
    <property type="entry name" value="Ami_2"/>
    <property type="match status" value="1"/>
</dbReference>
<dbReference type="GO" id="GO:0001897">
    <property type="term" value="P:symbiont-mediated cytolysis of host cell"/>
    <property type="evidence" value="ECO:0007669"/>
    <property type="project" value="UniProtKB-ARBA"/>
</dbReference>
<keyword evidence="3" id="KW-0929">Antimicrobial</keyword>
<dbReference type="SUPFAM" id="SSF158634">
    <property type="entry name" value="RPA2825-like"/>
    <property type="match status" value="3"/>
</dbReference>
<dbReference type="GO" id="GO:0008745">
    <property type="term" value="F:N-acetylmuramoyl-L-alanine amidase activity"/>
    <property type="evidence" value="ECO:0007669"/>
    <property type="project" value="UniProtKB-EC"/>
</dbReference>
<dbReference type="InterPro" id="IPR002502">
    <property type="entry name" value="Amidase_domain"/>
</dbReference>
<dbReference type="GO" id="GO:0009253">
    <property type="term" value="P:peptidoglycan catabolic process"/>
    <property type="evidence" value="ECO:0007669"/>
    <property type="project" value="InterPro"/>
</dbReference>
<dbReference type="GeneID" id="16511421"/>
<evidence type="ECO:0000313" key="11">
    <source>
        <dbReference type="EMBL" id="BAN59537.1"/>
    </source>
</evidence>
<dbReference type="Proteomes" id="UP000014701">
    <property type="component" value="Segment"/>
</dbReference>
<keyword evidence="6" id="KW-0749">Sporulation</keyword>
<dbReference type="SUPFAM" id="SSF55846">
    <property type="entry name" value="N-acetylmuramoyl-L-alanine amidase-like"/>
    <property type="match status" value="1"/>
</dbReference>
<evidence type="ECO:0000256" key="1">
    <source>
        <dbReference type="ARBA" id="ARBA00001561"/>
    </source>
</evidence>
<feature type="region of interest" description="Disordered" evidence="9">
    <location>
        <begin position="238"/>
        <end position="257"/>
    </location>
</feature>
<dbReference type="EMBL" id="AP013029">
    <property type="protein sequence ID" value="BAN59537.1"/>
    <property type="molecule type" value="Genomic_DNA"/>
</dbReference>
<dbReference type="Pfam" id="PF12200">
    <property type="entry name" value="DUF3597"/>
    <property type="match status" value="1"/>
</dbReference>
<dbReference type="OrthoDB" id="7196at10239"/>
<dbReference type="PANTHER" id="PTHR30417:SF11">
    <property type="entry name" value="N-ACETYLMURAMOYL-L-ALANINE AMIDASE XLYA"/>
    <property type="match status" value="1"/>
</dbReference>
<feature type="region of interest" description="Disordered" evidence="9">
    <location>
        <begin position="166"/>
        <end position="188"/>
    </location>
</feature>
<sequence length="368" mass="39712">MVKVRKDLVSEGVIENASYGYGNPKTYIVIHETANTSKGANAASHAKLQKNGNSRSASWHYTVDENEAVQSFPDNVKCWHSGGSYNSNSIGIEICVNSDGDFKKAVKNAAELTKSLMQKYGIPKSHVITHREASGWKDCPHNLRSGAKGITWNDFLKMLDGKASVVTEPAKPTPAKSTPSKSSGSPDFNTNSIVDFMSSVGLDSSFSTRKKYADKYGIKGYEGTASQNTSLLEKLKAEYKKTSSKPSTSKPKGDQKTNSIVEYLNSIGVDSSFSNRSKLAAANGIKGYKGTESQNLELLKKLRGGGTTSAPKKAKGDQKTTSLVDYLKSIGEASDFKNRAKLAAAKGIKNYEGTASQNTQLLKKLRGH</sequence>
<keyword evidence="5" id="KW-0378">Hydrolase</keyword>
<dbReference type="PANTHER" id="PTHR30417">
    <property type="entry name" value="N-ACETYLMURAMOYL-L-ALANINE AMIDASE AMID"/>
    <property type="match status" value="1"/>
</dbReference>
<evidence type="ECO:0000256" key="6">
    <source>
        <dbReference type="ARBA" id="ARBA00022969"/>
    </source>
</evidence>
<dbReference type="KEGG" id="vg:16511421"/>
<evidence type="ECO:0000313" key="12">
    <source>
        <dbReference type="Proteomes" id="UP000014701"/>
    </source>
</evidence>
<comment type="catalytic activity">
    <reaction evidence="1">
        <text>Hydrolyzes the link between N-acetylmuramoyl residues and L-amino acid residues in certain cell-wall glycopeptides.</text>
        <dbReference type="EC" id="3.5.1.28"/>
    </reaction>
</comment>
<dbReference type="Pfam" id="PF01510">
    <property type="entry name" value="Amidase_2"/>
    <property type="match status" value="1"/>
</dbReference>
<evidence type="ECO:0000259" key="10">
    <source>
        <dbReference type="SMART" id="SM00644"/>
    </source>
</evidence>
<keyword evidence="8" id="KW-0961">Cell wall biogenesis/degradation</keyword>
<evidence type="ECO:0000256" key="5">
    <source>
        <dbReference type="ARBA" id="ARBA00022801"/>
    </source>
</evidence>
<evidence type="ECO:0000256" key="8">
    <source>
        <dbReference type="ARBA" id="ARBA00023316"/>
    </source>
</evidence>
<dbReference type="GO" id="GO:0042742">
    <property type="term" value="P:defense response to bacterium"/>
    <property type="evidence" value="ECO:0007669"/>
    <property type="project" value="UniProtKB-KW"/>
</dbReference>